<dbReference type="SUPFAM" id="SSF52540">
    <property type="entry name" value="P-loop containing nucleoside triphosphate hydrolases"/>
    <property type="match status" value="2"/>
</dbReference>
<gene>
    <name evidence="13" type="ORF">NZ47_06340</name>
</gene>
<dbReference type="InterPro" id="IPR040980">
    <property type="entry name" value="SWI2_SNF2"/>
</dbReference>
<dbReference type="PANTHER" id="PTHR30195">
    <property type="entry name" value="TYPE I SITE-SPECIFIC DEOXYRIBONUCLEASE PROTEIN SUBUNIT M AND R"/>
    <property type="match status" value="1"/>
</dbReference>
<comment type="caution">
    <text evidence="13">The sequence shown here is derived from an EMBL/GenBank/DDBJ whole genome shotgun (WGS) entry which is preliminary data.</text>
</comment>
<evidence type="ECO:0000256" key="2">
    <source>
        <dbReference type="ARBA" id="ARBA00008598"/>
    </source>
</evidence>
<keyword evidence="10" id="KW-0238">DNA-binding</keyword>
<evidence type="ECO:0000313" key="13">
    <source>
        <dbReference type="EMBL" id="KHM52176.1"/>
    </source>
</evidence>
<dbReference type="Pfam" id="PF18766">
    <property type="entry name" value="SWI2_SNF2"/>
    <property type="match status" value="1"/>
</dbReference>
<feature type="coiled-coil region" evidence="11">
    <location>
        <begin position="887"/>
        <end position="921"/>
    </location>
</feature>
<dbReference type="GO" id="GO:0005524">
    <property type="term" value="F:ATP binding"/>
    <property type="evidence" value="ECO:0007669"/>
    <property type="project" value="UniProtKB-KW"/>
</dbReference>
<evidence type="ECO:0000256" key="10">
    <source>
        <dbReference type="ARBA" id="ARBA00023125"/>
    </source>
</evidence>
<dbReference type="STRING" id="82374.NZ47_06340"/>
<protein>
    <recommendedName>
        <fullName evidence="3">type I site-specific deoxyribonuclease</fullName>
        <ecNumber evidence="3">3.1.21.3</ecNumber>
    </recommendedName>
</protein>
<evidence type="ECO:0000256" key="9">
    <source>
        <dbReference type="ARBA" id="ARBA00022840"/>
    </source>
</evidence>
<accession>A0A0B2K004</accession>
<dbReference type="InterPro" id="IPR051268">
    <property type="entry name" value="Type-I_R_enzyme_R_subunit"/>
</dbReference>
<evidence type="ECO:0000256" key="7">
    <source>
        <dbReference type="ARBA" id="ARBA00022759"/>
    </source>
</evidence>
<dbReference type="Gene3D" id="3.90.1570.50">
    <property type="match status" value="1"/>
</dbReference>
<evidence type="ECO:0000256" key="11">
    <source>
        <dbReference type="SAM" id="Coils"/>
    </source>
</evidence>
<dbReference type="InterPro" id="IPR007409">
    <property type="entry name" value="Restrct_endonuc_type1_HsdR_N"/>
</dbReference>
<dbReference type="AlphaFoldDB" id="A0A0B2K004"/>
<keyword evidence="7" id="KW-0255">Endonuclease</keyword>
<keyword evidence="9" id="KW-0067">ATP-binding</keyword>
<dbReference type="Proteomes" id="UP000030993">
    <property type="component" value="Unassembled WGS sequence"/>
</dbReference>
<comment type="catalytic activity">
    <reaction evidence="1">
        <text>Endonucleolytic cleavage of DNA to give random double-stranded fragments with terminal 5'-phosphates, ATP is simultaneously hydrolyzed.</text>
        <dbReference type="EC" id="3.1.21.3"/>
    </reaction>
</comment>
<keyword evidence="8" id="KW-0378">Hydrolase</keyword>
<dbReference type="InterPro" id="IPR014001">
    <property type="entry name" value="Helicase_ATP-bd"/>
</dbReference>
<sequence length="1013" mass="117936">MGKNFSEDSRVKIPALMYFTRLGYRYRSLKDIRPVLDFETNINTEILRDSLDRVNELEEPLTDDEIKGIVSALSDSLAVDDLGREFFKKLQTGVECRGQSMMLIDYNNIDNNTFEVATEVECLVDKETKEGSFRPDITLFINGLPLAFCEVKIPNNRKGMQAEYMRMNDRTLNPKYRKFLNITQIMMFSNNMEYDDTESVPISGAFYATNGHGRLFFSHFREEDSSIYERIGELDPKVEEFILQDTNMAMLKNQPEYQTNMQPGTPTHRIISSLFTPERLLWLLKYGITYVEKVNKEGVMEIAKHLMRYQQFFASHAIMKYLDDTAGKEQDHRGGVIWHTQGSGKTELSFYNVKILTDYYARKGVVAKFYFIVDRLDLMQQAADEFRARGLNVVEIGTRAEFLKNIQSTSEDTTTGGLVMNVVNIQKFDQEAVGKEPDYNVSIQRVYFIDEVHRDYSAEGTFLSLLFNSDRKAVRFGLTGTPLIGKVATKNLFGNYIHKYYYNQSIADGYTLRLIREGIKTEYRLQLGAALDKLKTEVQKGLIQKKDITCNENYIKPLVDYIEEDFVGSRIILGDKTIGAMVVADSSKQAQAICDEIKSRGVFTAELVLSTVGDSRDELKDKRDAFKRGDVDILVVFNMLLTGFDSPRLKKLYLGRVIREHNLLQCLTRVNRPYKQQRFGYVVDFADIRSEFDKTNQAYLAELKEELGDDFQQFQNIFKTTEEIQQDLDEIKEKLFSYDTANLEIFQQQISAIENKDELLELRRALALYKELYNLAQLFGYEDLAKQMDRDRVRKLYQLADQRIQLINEKEALQNPEDIDQLVELAARDIQYSFKKVSEKELPLADAFASKRRITISEFGRNRDKNDPEYLNLWDELRRILEGHDIQQMTVEEMQEQDKKLEALRKKMHDINAANERLSQRYGGDEKYMRIHKSLLRKELIKNQTVLFNFLVDMKQRIDDQLLHKESILENENFFEKNLWKDIKLGLKDIPGQELTLDIVKQIGHEIKEQYIQ</sequence>
<dbReference type="EMBL" id="JSCE01000128">
    <property type="protein sequence ID" value="KHM52176.1"/>
    <property type="molecule type" value="Genomic_DNA"/>
</dbReference>
<dbReference type="Pfam" id="PF22679">
    <property type="entry name" value="T1R_D3-like"/>
    <property type="match status" value="1"/>
</dbReference>
<evidence type="ECO:0000256" key="8">
    <source>
        <dbReference type="ARBA" id="ARBA00022801"/>
    </source>
</evidence>
<keyword evidence="4" id="KW-0540">Nuclease</keyword>
<evidence type="ECO:0000256" key="1">
    <source>
        <dbReference type="ARBA" id="ARBA00000851"/>
    </source>
</evidence>
<keyword evidence="6" id="KW-0680">Restriction system</keyword>
<evidence type="ECO:0000256" key="6">
    <source>
        <dbReference type="ARBA" id="ARBA00022747"/>
    </source>
</evidence>
<dbReference type="InterPro" id="IPR055180">
    <property type="entry name" value="HsdR_RecA-like_helicase_dom_2"/>
</dbReference>
<keyword evidence="14" id="KW-1185">Reference proteome</keyword>
<evidence type="ECO:0000313" key="14">
    <source>
        <dbReference type="Proteomes" id="UP000030993"/>
    </source>
</evidence>
<proteinExistence type="inferred from homology"/>
<evidence type="ECO:0000259" key="12">
    <source>
        <dbReference type="SMART" id="SM00487"/>
    </source>
</evidence>
<dbReference type="GO" id="GO:0009307">
    <property type="term" value="P:DNA restriction-modification system"/>
    <property type="evidence" value="ECO:0007669"/>
    <property type="project" value="UniProtKB-KW"/>
</dbReference>
<evidence type="ECO:0000256" key="4">
    <source>
        <dbReference type="ARBA" id="ARBA00022722"/>
    </source>
</evidence>
<keyword evidence="11" id="KW-0175">Coiled coil</keyword>
<organism evidence="13 14">
    <name type="scientific">Anaerovibrio lipolyticus</name>
    <dbReference type="NCBI Taxonomy" id="82374"/>
    <lineage>
        <taxon>Bacteria</taxon>
        <taxon>Bacillati</taxon>
        <taxon>Bacillota</taxon>
        <taxon>Negativicutes</taxon>
        <taxon>Selenomonadales</taxon>
        <taxon>Selenomonadaceae</taxon>
        <taxon>Anaerovibrio</taxon>
    </lineage>
</organism>
<dbReference type="GO" id="GO:0003677">
    <property type="term" value="F:DNA binding"/>
    <property type="evidence" value="ECO:0007669"/>
    <property type="project" value="UniProtKB-KW"/>
</dbReference>
<evidence type="ECO:0000256" key="5">
    <source>
        <dbReference type="ARBA" id="ARBA00022741"/>
    </source>
</evidence>
<name>A0A0B2K004_9FIRM</name>
<dbReference type="Gene3D" id="3.40.50.300">
    <property type="entry name" value="P-loop containing nucleotide triphosphate hydrolases"/>
    <property type="match status" value="2"/>
</dbReference>
<evidence type="ECO:0000256" key="3">
    <source>
        <dbReference type="ARBA" id="ARBA00012654"/>
    </source>
</evidence>
<dbReference type="InterPro" id="IPR027417">
    <property type="entry name" value="P-loop_NTPase"/>
</dbReference>
<dbReference type="EC" id="3.1.21.3" evidence="3"/>
<dbReference type="CDD" id="cd22332">
    <property type="entry name" value="HsdR_N"/>
    <property type="match status" value="1"/>
</dbReference>
<dbReference type="PANTHER" id="PTHR30195:SF15">
    <property type="entry name" value="TYPE I RESTRICTION ENZYME HINDI ENDONUCLEASE SUBUNIT"/>
    <property type="match status" value="1"/>
</dbReference>
<feature type="domain" description="Helicase ATP-binding" evidence="12">
    <location>
        <begin position="302"/>
        <end position="513"/>
    </location>
</feature>
<dbReference type="SMART" id="SM00487">
    <property type="entry name" value="DEXDc"/>
    <property type="match status" value="1"/>
</dbReference>
<dbReference type="RefSeq" id="WP_039207886.1">
    <property type="nucleotide sequence ID" value="NZ_JSCE01000128.1"/>
</dbReference>
<reference evidence="13 14" key="1">
    <citation type="journal article" date="2013" name="PLoS ONE">
        <title>Identification and characterization of three novel lipases belonging to families II and V from Anaerovibrio lipolyticus 5ST.</title>
        <authorList>
            <person name="Prive F."/>
            <person name="Kaderbhai N.N."/>
            <person name="Girdwood S."/>
            <person name="Worgan H.J."/>
            <person name="Pinloche E."/>
            <person name="Scollan N.D."/>
            <person name="Huws S.A."/>
            <person name="Newbold C.J."/>
        </authorList>
    </citation>
    <scope>NUCLEOTIDE SEQUENCE [LARGE SCALE GENOMIC DNA]</scope>
    <source>
        <strain evidence="13 14">5S</strain>
    </source>
</reference>
<keyword evidence="5" id="KW-0547">Nucleotide-binding</keyword>
<comment type="similarity">
    <text evidence="2">Belongs to the HsdR family.</text>
</comment>
<dbReference type="GO" id="GO:0009035">
    <property type="term" value="F:type I site-specific deoxyribonuclease activity"/>
    <property type="evidence" value="ECO:0007669"/>
    <property type="project" value="UniProtKB-EC"/>
</dbReference>
<dbReference type="Pfam" id="PF04313">
    <property type="entry name" value="HSDR_N"/>
    <property type="match status" value="1"/>
</dbReference>